<gene>
    <name evidence="2" type="ORF">HPB52_010564</name>
</gene>
<protein>
    <submittedName>
        <fullName evidence="2">Uncharacterized protein</fullName>
    </submittedName>
</protein>
<organism evidence="2 3">
    <name type="scientific">Rhipicephalus sanguineus</name>
    <name type="common">Brown dog tick</name>
    <name type="synonym">Ixodes sanguineus</name>
    <dbReference type="NCBI Taxonomy" id="34632"/>
    <lineage>
        <taxon>Eukaryota</taxon>
        <taxon>Metazoa</taxon>
        <taxon>Ecdysozoa</taxon>
        <taxon>Arthropoda</taxon>
        <taxon>Chelicerata</taxon>
        <taxon>Arachnida</taxon>
        <taxon>Acari</taxon>
        <taxon>Parasitiformes</taxon>
        <taxon>Ixodida</taxon>
        <taxon>Ixodoidea</taxon>
        <taxon>Ixodidae</taxon>
        <taxon>Rhipicephalinae</taxon>
        <taxon>Rhipicephalus</taxon>
        <taxon>Rhipicephalus</taxon>
    </lineage>
</organism>
<feature type="transmembrane region" description="Helical" evidence="1">
    <location>
        <begin position="72"/>
        <end position="89"/>
    </location>
</feature>
<proteinExistence type="predicted"/>
<keyword evidence="3" id="KW-1185">Reference proteome</keyword>
<dbReference type="AlphaFoldDB" id="A0A9D4PBC9"/>
<reference evidence="2" key="1">
    <citation type="journal article" date="2020" name="Cell">
        <title>Large-Scale Comparative Analyses of Tick Genomes Elucidate Their Genetic Diversity and Vector Capacities.</title>
        <authorList>
            <consortium name="Tick Genome and Microbiome Consortium (TIGMIC)"/>
            <person name="Jia N."/>
            <person name="Wang J."/>
            <person name="Shi W."/>
            <person name="Du L."/>
            <person name="Sun Y."/>
            <person name="Zhan W."/>
            <person name="Jiang J.F."/>
            <person name="Wang Q."/>
            <person name="Zhang B."/>
            <person name="Ji P."/>
            <person name="Bell-Sakyi L."/>
            <person name="Cui X.M."/>
            <person name="Yuan T.T."/>
            <person name="Jiang B.G."/>
            <person name="Yang W.F."/>
            <person name="Lam T.T."/>
            <person name="Chang Q.C."/>
            <person name="Ding S.J."/>
            <person name="Wang X.J."/>
            <person name="Zhu J.G."/>
            <person name="Ruan X.D."/>
            <person name="Zhao L."/>
            <person name="Wei J.T."/>
            <person name="Ye R.Z."/>
            <person name="Que T.C."/>
            <person name="Du C.H."/>
            <person name="Zhou Y.H."/>
            <person name="Cheng J.X."/>
            <person name="Dai P.F."/>
            <person name="Guo W.B."/>
            <person name="Han X.H."/>
            <person name="Huang E.J."/>
            <person name="Li L.F."/>
            <person name="Wei W."/>
            <person name="Gao Y.C."/>
            <person name="Liu J.Z."/>
            <person name="Shao H.Z."/>
            <person name="Wang X."/>
            <person name="Wang C.C."/>
            <person name="Yang T.C."/>
            <person name="Huo Q.B."/>
            <person name="Li W."/>
            <person name="Chen H.Y."/>
            <person name="Chen S.E."/>
            <person name="Zhou L.G."/>
            <person name="Ni X.B."/>
            <person name="Tian J.H."/>
            <person name="Sheng Y."/>
            <person name="Liu T."/>
            <person name="Pan Y.S."/>
            <person name="Xia L.Y."/>
            <person name="Li J."/>
            <person name="Zhao F."/>
            <person name="Cao W.C."/>
        </authorList>
    </citation>
    <scope>NUCLEOTIDE SEQUENCE</scope>
    <source>
        <strain evidence="2">Rsan-2018</strain>
    </source>
</reference>
<evidence type="ECO:0000313" key="2">
    <source>
        <dbReference type="EMBL" id="KAH7935619.1"/>
    </source>
</evidence>
<evidence type="ECO:0000313" key="3">
    <source>
        <dbReference type="Proteomes" id="UP000821837"/>
    </source>
</evidence>
<name>A0A9D4PBC9_RHISA</name>
<dbReference type="Proteomes" id="UP000821837">
    <property type="component" value="Unassembled WGS sequence"/>
</dbReference>
<keyword evidence="1" id="KW-0812">Transmembrane</keyword>
<dbReference type="EMBL" id="JABSTV010001255">
    <property type="protein sequence ID" value="KAH7935619.1"/>
    <property type="molecule type" value="Genomic_DNA"/>
</dbReference>
<keyword evidence="1" id="KW-1133">Transmembrane helix</keyword>
<feature type="transmembrane region" description="Helical" evidence="1">
    <location>
        <begin position="109"/>
        <end position="130"/>
    </location>
</feature>
<reference evidence="2" key="2">
    <citation type="submission" date="2021-09" db="EMBL/GenBank/DDBJ databases">
        <authorList>
            <person name="Jia N."/>
            <person name="Wang J."/>
            <person name="Shi W."/>
            <person name="Du L."/>
            <person name="Sun Y."/>
            <person name="Zhan W."/>
            <person name="Jiang J."/>
            <person name="Wang Q."/>
            <person name="Zhang B."/>
            <person name="Ji P."/>
            <person name="Sakyi L.B."/>
            <person name="Cui X."/>
            <person name="Yuan T."/>
            <person name="Jiang B."/>
            <person name="Yang W."/>
            <person name="Lam T.T.-Y."/>
            <person name="Chang Q."/>
            <person name="Ding S."/>
            <person name="Wang X."/>
            <person name="Zhu J."/>
            <person name="Ruan X."/>
            <person name="Zhao L."/>
            <person name="Wei J."/>
            <person name="Que T."/>
            <person name="Du C."/>
            <person name="Cheng J."/>
            <person name="Dai P."/>
            <person name="Han X."/>
            <person name="Huang E."/>
            <person name="Gao Y."/>
            <person name="Liu J."/>
            <person name="Shao H."/>
            <person name="Ye R."/>
            <person name="Li L."/>
            <person name="Wei W."/>
            <person name="Wang X."/>
            <person name="Wang C."/>
            <person name="Huo Q."/>
            <person name="Li W."/>
            <person name="Guo W."/>
            <person name="Chen H."/>
            <person name="Chen S."/>
            <person name="Zhou L."/>
            <person name="Zhou L."/>
            <person name="Ni X."/>
            <person name="Tian J."/>
            <person name="Zhou Y."/>
            <person name="Sheng Y."/>
            <person name="Liu T."/>
            <person name="Pan Y."/>
            <person name="Xia L."/>
            <person name="Li J."/>
            <person name="Zhao F."/>
            <person name="Cao W."/>
        </authorList>
    </citation>
    <scope>NUCLEOTIDE SEQUENCE</scope>
    <source>
        <strain evidence="2">Rsan-2018</strain>
        <tissue evidence="2">Larvae</tissue>
    </source>
</reference>
<comment type="caution">
    <text evidence="2">The sequence shown here is derived from an EMBL/GenBank/DDBJ whole genome shotgun (WGS) entry which is preliminary data.</text>
</comment>
<sequence>MARRYLILLFASQSTQLHATFQLSSINAFLNEQVPDYLSFLDYLADSVVEMMLMHLALTVSQQAIETMRHRSALVIAGVMLSAVVNGLGKLDAVFCIDAARVCSLTAQYLFLLVKTGFDITIVGVILDFLE</sequence>
<keyword evidence="1" id="KW-0472">Membrane</keyword>
<evidence type="ECO:0000256" key="1">
    <source>
        <dbReference type="SAM" id="Phobius"/>
    </source>
</evidence>
<accession>A0A9D4PBC9</accession>